<keyword evidence="2 4" id="KW-0238">DNA-binding</keyword>
<evidence type="ECO:0000256" key="1">
    <source>
        <dbReference type="ARBA" id="ARBA00023015"/>
    </source>
</evidence>
<dbReference type="InterPro" id="IPR009057">
    <property type="entry name" value="Homeodomain-like_sf"/>
</dbReference>
<comment type="caution">
    <text evidence="7">The sequence shown here is derived from an EMBL/GenBank/DDBJ whole genome shotgun (WGS) entry which is preliminary data.</text>
</comment>
<keyword evidence="1" id="KW-0805">Transcription regulation</keyword>
<feature type="domain" description="HTH tetR-type" evidence="6">
    <location>
        <begin position="8"/>
        <end position="68"/>
    </location>
</feature>
<evidence type="ECO:0000313" key="8">
    <source>
        <dbReference type="Proteomes" id="UP001139157"/>
    </source>
</evidence>
<evidence type="ECO:0000256" key="5">
    <source>
        <dbReference type="SAM" id="MobiDB-lite"/>
    </source>
</evidence>
<name>A0A9X2E5K6_9NOCA</name>
<feature type="region of interest" description="Disordered" evidence="5">
    <location>
        <begin position="193"/>
        <end position="215"/>
    </location>
</feature>
<organism evidence="7 8">
    <name type="scientific">Nocardia pulmonis</name>
    <dbReference type="NCBI Taxonomy" id="2951408"/>
    <lineage>
        <taxon>Bacteria</taxon>
        <taxon>Bacillati</taxon>
        <taxon>Actinomycetota</taxon>
        <taxon>Actinomycetes</taxon>
        <taxon>Mycobacteriales</taxon>
        <taxon>Nocardiaceae</taxon>
        <taxon>Nocardia</taxon>
    </lineage>
</organism>
<evidence type="ECO:0000256" key="4">
    <source>
        <dbReference type="PROSITE-ProRule" id="PRU00335"/>
    </source>
</evidence>
<dbReference type="EMBL" id="JAMRXG010000003">
    <property type="protein sequence ID" value="MCM6773493.1"/>
    <property type="molecule type" value="Genomic_DNA"/>
</dbReference>
<dbReference type="SUPFAM" id="SSF46689">
    <property type="entry name" value="Homeodomain-like"/>
    <property type="match status" value="1"/>
</dbReference>
<proteinExistence type="predicted"/>
<dbReference type="PROSITE" id="PS50977">
    <property type="entry name" value="HTH_TETR_2"/>
    <property type="match status" value="1"/>
</dbReference>
<accession>A0A9X2E5K6</accession>
<evidence type="ECO:0000256" key="2">
    <source>
        <dbReference type="ARBA" id="ARBA00023125"/>
    </source>
</evidence>
<dbReference type="InterPro" id="IPR050109">
    <property type="entry name" value="HTH-type_TetR-like_transc_reg"/>
</dbReference>
<dbReference type="Pfam" id="PF00440">
    <property type="entry name" value="TetR_N"/>
    <property type="match status" value="1"/>
</dbReference>
<gene>
    <name evidence="7" type="ORF">NDR86_08405</name>
</gene>
<dbReference type="GO" id="GO:0003700">
    <property type="term" value="F:DNA-binding transcription factor activity"/>
    <property type="evidence" value="ECO:0007669"/>
    <property type="project" value="TreeGrafter"/>
</dbReference>
<evidence type="ECO:0000256" key="3">
    <source>
        <dbReference type="ARBA" id="ARBA00023163"/>
    </source>
</evidence>
<reference evidence="7" key="1">
    <citation type="submission" date="2022-06" db="EMBL/GenBank/DDBJ databases">
        <title>Novel species in genus nocardia.</title>
        <authorList>
            <person name="Li F."/>
        </authorList>
    </citation>
    <scope>NUCLEOTIDE SEQUENCE</scope>
    <source>
        <strain evidence="7">CDC141</strain>
    </source>
</reference>
<dbReference type="InterPro" id="IPR001647">
    <property type="entry name" value="HTH_TetR"/>
</dbReference>
<dbReference type="PANTHER" id="PTHR30055">
    <property type="entry name" value="HTH-TYPE TRANSCRIPTIONAL REGULATOR RUTR"/>
    <property type="match status" value="1"/>
</dbReference>
<keyword evidence="8" id="KW-1185">Reference proteome</keyword>
<sequence length="215" mass="23277">MPRQVDRTARLALVADAVVALAVDHGFPAVTIRAVAERIGASTSAVTHYVGGREDMLRIAIRREVDARRAQGEAAVGDARGMAALRALLEWAALVPDERTQRFWLALVVGSRDDPVVRAELDAFNIWWDALLRNLLADTAIADHDTAVDVLDVLADGLVLTGFDEGRPWSAARRSRVLTVVWQALAQAERTGRPLGSAANAPRPPRSARSAHRAT</sequence>
<dbReference type="AlphaFoldDB" id="A0A9X2E5K6"/>
<dbReference type="Gene3D" id="1.10.357.10">
    <property type="entry name" value="Tetracycline Repressor, domain 2"/>
    <property type="match status" value="1"/>
</dbReference>
<evidence type="ECO:0000259" key="6">
    <source>
        <dbReference type="PROSITE" id="PS50977"/>
    </source>
</evidence>
<feature type="DNA-binding region" description="H-T-H motif" evidence="4">
    <location>
        <begin position="31"/>
        <end position="50"/>
    </location>
</feature>
<keyword evidence="3" id="KW-0804">Transcription</keyword>
<dbReference type="PANTHER" id="PTHR30055:SF234">
    <property type="entry name" value="HTH-TYPE TRANSCRIPTIONAL REGULATOR BETI"/>
    <property type="match status" value="1"/>
</dbReference>
<protein>
    <submittedName>
        <fullName evidence="7">TetR/AcrR family transcriptional regulator</fullName>
    </submittedName>
</protein>
<evidence type="ECO:0000313" key="7">
    <source>
        <dbReference type="EMBL" id="MCM6773493.1"/>
    </source>
</evidence>
<dbReference type="RefSeq" id="WP_251910561.1">
    <property type="nucleotide sequence ID" value="NZ_JAMRXG010000003.1"/>
</dbReference>
<dbReference type="Proteomes" id="UP001139157">
    <property type="component" value="Unassembled WGS sequence"/>
</dbReference>
<dbReference type="GO" id="GO:0000976">
    <property type="term" value="F:transcription cis-regulatory region binding"/>
    <property type="evidence" value="ECO:0007669"/>
    <property type="project" value="TreeGrafter"/>
</dbReference>